<feature type="transmembrane region" description="Helical" evidence="7">
    <location>
        <begin position="289"/>
        <end position="308"/>
    </location>
</feature>
<evidence type="ECO:0000256" key="7">
    <source>
        <dbReference type="SAM" id="Phobius"/>
    </source>
</evidence>
<evidence type="ECO:0000313" key="10">
    <source>
        <dbReference type="Proteomes" id="UP001596528"/>
    </source>
</evidence>
<evidence type="ECO:0000256" key="2">
    <source>
        <dbReference type="ARBA" id="ARBA00010157"/>
    </source>
</evidence>
<proteinExistence type="inferred from homology"/>
<feature type="domain" description="Membrane transport protein MMPL" evidence="8">
    <location>
        <begin position="568"/>
        <end position="944"/>
    </location>
</feature>
<evidence type="ECO:0000259" key="8">
    <source>
        <dbReference type="Pfam" id="PF03176"/>
    </source>
</evidence>
<accession>A0ABW2V491</accession>
<name>A0ABW2V491_9BACL</name>
<feature type="transmembrane region" description="Helical" evidence="7">
    <location>
        <begin position="807"/>
        <end position="829"/>
    </location>
</feature>
<feature type="domain" description="Membrane transport protein MMPL" evidence="8">
    <location>
        <begin position="44"/>
        <end position="374"/>
    </location>
</feature>
<dbReference type="InterPro" id="IPR004869">
    <property type="entry name" value="MMPL_dom"/>
</dbReference>
<sequence>MERWWNVIARYRWMVVVVWVLAAGTATLVFPSIQDTVRRQENTMMPADSESAAARAVLRQLNPDSEAASSAAVVISRDGGLLPGDKDWLRAKSDEWLRRKDELGIVSVLTAFDRPEMEAKFISGDGTTMLMTVDLPKPDYDPATQDTVRALQKEIGDAPQGLSVHLTGSAPISLEYMQSSEEGLKKTEILTVVLVLGILLAVFRSPVAPFVPLVTIALSFLLSAGIVGLAATWGLPVSSFTQSFLIAVLFGAGTDYCILMIHRFREELGRAPDRLEALIRTMRTVGKTVVYSASTVLIAFFLIGFAQFGLYQSAVGVAVGMAATLLAALTLAPALMLILGPRMFWPARIGSGASHGESKLWGRMGSLVAKRPLAVLLATVLALSPLTLLFDGKRSFDDLAEIDPKLGSVVGFRKIEEKFSAGEVFPVTIAVQADKSLRTPEGIAAIEEASDAASRISAVKEVRSVSRPLGERIRELTVSDQLAKTNEGLADIRDGISKVSAGLEDAAAQTENGIGGIRQLQQGLERLAREADGAQNGLRQAASGLRSLEAAAKQSADGAGQLHGVAQSMAADLDSLATSFPELAADPGYQALVAKQRGLAAGLEQSAQGLRQLQDGLSRIAPGVSAAADGLGQMADAQRQASSGVAEMTGKLGGMAGGLREAAGALKQMDGGLGQVLEAQGGIAEQGSRQIEGWYLPASALESEQMKAALDFYMSPDGKTTKIEVVLAINPYSAEAMSYVDEIRSAVRQSLSAAGIEGAVVKASGVTAQYHELQGITEKDFVRTALLVVAGIFVILALMLRSLSAPVYILLSLGLNYFATMGLLEYIFVQWLGYPGLSWTVSFFVFLILVALGVDYSIFLMARFREEYEPGGTAAAMRKAMASTGGVIVSAMFIMAGTFAAFLYSGVDTLVQIGTGIVIGLFLYALVFMGLAVPAIANLLGDGNFLQVGSPRPGAAERMRSSLES</sequence>
<dbReference type="RefSeq" id="WP_138789227.1">
    <property type="nucleotide sequence ID" value="NZ_JBHTGQ010000031.1"/>
</dbReference>
<dbReference type="Gene3D" id="1.20.1640.10">
    <property type="entry name" value="Multidrug efflux transporter AcrB transmembrane domain"/>
    <property type="match status" value="2"/>
</dbReference>
<dbReference type="SUPFAM" id="SSF58104">
    <property type="entry name" value="Methyl-accepting chemotaxis protein (MCP) signaling domain"/>
    <property type="match status" value="1"/>
</dbReference>
<feature type="transmembrane region" description="Helical" evidence="7">
    <location>
        <begin position="187"/>
        <end position="203"/>
    </location>
</feature>
<dbReference type="EMBL" id="JBHTGQ010000031">
    <property type="protein sequence ID" value="MFC7750967.1"/>
    <property type="molecule type" value="Genomic_DNA"/>
</dbReference>
<dbReference type="InterPro" id="IPR050545">
    <property type="entry name" value="Mycobact_MmpL"/>
</dbReference>
<keyword evidence="6 7" id="KW-0472">Membrane</keyword>
<feature type="transmembrane region" description="Helical" evidence="7">
    <location>
        <begin position="240"/>
        <end position="261"/>
    </location>
</feature>
<comment type="similarity">
    <text evidence="2">Belongs to the resistance-nodulation-cell division (RND) (TC 2.A.6) family. MmpL subfamily.</text>
</comment>
<keyword evidence="5 7" id="KW-1133">Transmembrane helix</keyword>
<evidence type="ECO:0000256" key="4">
    <source>
        <dbReference type="ARBA" id="ARBA00022692"/>
    </source>
</evidence>
<reference evidence="10" key="1">
    <citation type="journal article" date="2019" name="Int. J. Syst. Evol. Microbiol.">
        <title>The Global Catalogue of Microorganisms (GCM) 10K type strain sequencing project: providing services to taxonomists for standard genome sequencing and annotation.</title>
        <authorList>
            <consortium name="The Broad Institute Genomics Platform"/>
            <consortium name="The Broad Institute Genome Sequencing Center for Infectious Disease"/>
            <person name="Wu L."/>
            <person name="Ma J."/>
        </authorList>
    </citation>
    <scope>NUCLEOTIDE SEQUENCE [LARGE SCALE GENOMIC DNA]</scope>
    <source>
        <strain evidence="10">JCM 18657</strain>
    </source>
</reference>
<evidence type="ECO:0000256" key="5">
    <source>
        <dbReference type="ARBA" id="ARBA00022989"/>
    </source>
</evidence>
<feature type="transmembrane region" description="Helical" evidence="7">
    <location>
        <begin position="210"/>
        <end position="234"/>
    </location>
</feature>
<dbReference type="Pfam" id="PF03176">
    <property type="entry name" value="MMPL"/>
    <property type="match status" value="2"/>
</dbReference>
<keyword evidence="10" id="KW-1185">Reference proteome</keyword>
<evidence type="ECO:0000256" key="1">
    <source>
        <dbReference type="ARBA" id="ARBA00004651"/>
    </source>
</evidence>
<feature type="transmembrane region" description="Helical" evidence="7">
    <location>
        <begin position="781"/>
        <end position="800"/>
    </location>
</feature>
<feature type="transmembrane region" description="Helical" evidence="7">
    <location>
        <begin position="882"/>
        <end position="904"/>
    </location>
</feature>
<dbReference type="SUPFAM" id="SSF82866">
    <property type="entry name" value="Multidrug efflux transporter AcrB transmembrane domain"/>
    <property type="match status" value="2"/>
</dbReference>
<keyword evidence="3" id="KW-1003">Cell membrane</keyword>
<dbReference type="Gene3D" id="1.10.287.950">
    <property type="entry name" value="Methyl-accepting chemotaxis protein"/>
    <property type="match status" value="1"/>
</dbReference>
<gene>
    <name evidence="9" type="ORF">ACFQWB_13650</name>
</gene>
<comment type="subcellular location">
    <subcellularLocation>
        <location evidence="1">Cell membrane</location>
        <topology evidence="1">Multi-pass membrane protein</topology>
    </subcellularLocation>
</comment>
<dbReference type="Proteomes" id="UP001596528">
    <property type="component" value="Unassembled WGS sequence"/>
</dbReference>
<feature type="transmembrane region" description="Helical" evidence="7">
    <location>
        <begin position="373"/>
        <end position="390"/>
    </location>
</feature>
<protein>
    <submittedName>
        <fullName evidence="9">MMPL family transporter</fullName>
    </submittedName>
</protein>
<keyword evidence="4 7" id="KW-0812">Transmembrane</keyword>
<evidence type="ECO:0000313" key="9">
    <source>
        <dbReference type="EMBL" id="MFC7750967.1"/>
    </source>
</evidence>
<comment type="caution">
    <text evidence="9">The sequence shown here is derived from an EMBL/GenBank/DDBJ whole genome shotgun (WGS) entry which is preliminary data.</text>
</comment>
<feature type="transmembrane region" description="Helical" evidence="7">
    <location>
        <begin position="314"/>
        <end position="339"/>
    </location>
</feature>
<evidence type="ECO:0000256" key="3">
    <source>
        <dbReference type="ARBA" id="ARBA00022475"/>
    </source>
</evidence>
<evidence type="ECO:0000256" key="6">
    <source>
        <dbReference type="ARBA" id="ARBA00023136"/>
    </source>
</evidence>
<dbReference type="PANTHER" id="PTHR33406:SF6">
    <property type="entry name" value="MEMBRANE PROTEIN YDGH-RELATED"/>
    <property type="match status" value="1"/>
</dbReference>
<feature type="transmembrane region" description="Helical" evidence="7">
    <location>
        <begin position="841"/>
        <end position="862"/>
    </location>
</feature>
<feature type="transmembrane region" description="Helical" evidence="7">
    <location>
        <begin position="910"/>
        <end position="937"/>
    </location>
</feature>
<organism evidence="9 10">
    <name type="scientific">Paenibacillus thermoaerophilus</name>
    <dbReference type="NCBI Taxonomy" id="1215385"/>
    <lineage>
        <taxon>Bacteria</taxon>
        <taxon>Bacillati</taxon>
        <taxon>Bacillota</taxon>
        <taxon>Bacilli</taxon>
        <taxon>Bacillales</taxon>
        <taxon>Paenibacillaceae</taxon>
        <taxon>Paenibacillus</taxon>
    </lineage>
</organism>
<dbReference type="PANTHER" id="PTHR33406">
    <property type="entry name" value="MEMBRANE PROTEIN MJ1562-RELATED"/>
    <property type="match status" value="1"/>
</dbReference>